<organism evidence="22 23">
    <name type="scientific">Salmonella enterica subsp. enterica serovar Adelaide str. A4-669</name>
    <dbReference type="NCBI Taxonomy" id="913063"/>
    <lineage>
        <taxon>Bacteria</taxon>
        <taxon>Pseudomonadati</taxon>
        <taxon>Pseudomonadota</taxon>
        <taxon>Gammaproteobacteria</taxon>
        <taxon>Enterobacterales</taxon>
        <taxon>Enterobacteriaceae</taxon>
        <taxon>Salmonella</taxon>
    </lineage>
</organism>
<dbReference type="GO" id="GO:0046872">
    <property type="term" value="F:metal ion binding"/>
    <property type="evidence" value="ECO:0007669"/>
    <property type="project" value="UniProtKB-KW"/>
</dbReference>
<keyword evidence="8 19" id="KW-0489">Methyltransferase</keyword>
<comment type="catalytic activity">
    <reaction evidence="1">
        <text>(6S)-5-methyl-5,6,7,8-tetrahydrofolate + L-homocysteine = (6S)-5,6,7,8-tetrahydrofolate + L-methionine</text>
        <dbReference type="Rhea" id="RHEA:11172"/>
        <dbReference type="ChEBI" id="CHEBI:18608"/>
        <dbReference type="ChEBI" id="CHEBI:57453"/>
        <dbReference type="ChEBI" id="CHEBI:57844"/>
        <dbReference type="ChEBI" id="CHEBI:58199"/>
        <dbReference type="EC" id="2.1.1.13"/>
    </reaction>
</comment>
<evidence type="ECO:0000313" key="22">
    <source>
        <dbReference type="EMBL" id="EHC29095.1"/>
    </source>
</evidence>
<dbReference type="InterPro" id="IPR011005">
    <property type="entry name" value="Dihydropteroate_synth-like_sf"/>
</dbReference>
<name>A0A6C8GF41_SALET</name>
<dbReference type="FunFam" id="3.20.20.330:FF:000001">
    <property type="entry name" value="Methionine synthase"/>
    <property type="match status" value="1"/>
</dbReference>
<reference evidence="22 23" key="1">
    <citation type="journal article" date="2011" name="BMC Genomics">
        <title>Genome sequencing reveals diversification of virulence factor content and possible host adaptation in distinct subpopulations of Salmonella enterica.</title>
        <authorList>
            <person name="den Bakker H.C."/>
            <person name="Moreno Switt A.I."/>
            <person name="Govoni G."/>
            <person name="Cummings C.A."/>
            <person name="Ranieri M.L."/>
            <person name="Degoricija L."/>
            <person name="Hoelzer K."/>
            <person name="Rodriguez-Rivera L.D."/>
            <person name="Brown S."/>
            <person name="Bolchacova E."/>
            <person name="Furtado M.R."/>
            <person name="Wiedmann M."/>
        </authorList>
    </citation>
    <scope>NUCLEOTIDE SEQUENCE [LARGE SCALE GENOMIC DNA]</scope>
    <source>
        <strain evidence="22 23">A4-669</strain>
    </source>
</reference>
<evidence type="ECO:0000259" key="21">
    <source>
        <dbReference type="PROSITE" id="PS50972"/>
    </source>
</evidence>
<evidence type="ECO:0000256" key="9">
    <source>
        <dbReference type="ARBA" id="ARBA00022605"/>
    </source>
</evidence>
<keyword evidence="14 19" id="KW-0862">Zinc</keyword>
<evidence type="ECO:0000256" key="18">
    <source>
        <dbReference type="ARBA" id="ARBA00031040"/>
    </source>
</evidence>
<dbReference type="PROSITE" id="PS50972">
    <property type="entry name" value="PTERIN_BINDING"/>
    <property type="match status" value="1"/>
</dbReference>
<evidence type="ECO:0000256" key="13">
    <source>
        <dbReference type="ARBA" id="ARBA00022723"/>
    </source>
</evidence>
<evidence type="ECO:0000313" key="23">
    <source>
        <dbReference type="Proteomes" id="UP000004906"/>
    </source>
</evidence>
<protein>
    <recommendedName>
        <fullName evidence="7">Methionine synthase</fullName>
        <ecNumber evidence="6">2.1.1.13</ecNumber>
    </recommendedName>
    <alternativeName>
        <fullName evidence="18">5-methyltetrahydrofolate--homocysteine methyltransferase</fullName>
    </alternativeName>
</protein>
<comment type="function">
    <text evidence="17">Catalyzes the transfer of a methyl group from methyl-cobalamin to homocysteine, yielding enzyme-bound cob(I)alamin and methionine. Subsequently, remethylates the cofactor using methyltetrahydrofolate.</text>
</comment>
<dbReference type="AlphaFoldDB" id="A0A6C8GF41"/>
<evidence type="ECO:0000256" key="4">
    <source>
        <dbReference type="ARBA" id="ARBA00005178"/>
    </source>
</evidence>
<evidence type="ECO:0000259" key="20">
    <source>
        <dbReference type="PROSITE" id="PS50970"/>
    </source>
</evidence>
<evidence type="ECO:0000256" key="1">
    <source>
        <dbReference type="ARBA" id="ARBA00001700"/>
    </source>
</evidence>
<dbReference type="SUPFAM" id="SSF82282">
    <property type="entry name" value="Homocysteine S-methyltransferase"/>
    <property type="match status" value="1"/>
</dbReference>
<dbReference type="SUPFAM" id="SSF51717">
    <property type="entry name" value="Dihydropteroate synthetase-like"/>
    <property type="match status" value="1"/>
</dbReference>
<dbReference type="InterPro" id="IPR036589">
    <property type="entry name" value="HCY_dom_sf"/>
</dbReference>
<evidence type="ECO:0000256" key="16">
    <source>
        <dbReference type="ARBA" id="ARBA00023285"/>
    </source>
</evidence>
<comment type="cofactor">
    <cofactor evidence="2 19">
        <name>Zn(2+)</name>
        <dbReference type="ChEBI" id="CHEBI:29105"/>
    </cofactor>
</comment>
<comment type="cofactor">
    <cofactor evidence="3">
        <name>methylcob(III)alamin</name>
        <dbReference type="ChEBI" id="CHEBI:28115"/>
    </cofactor>
</comment>
<evidence type="ECO:0000256" key="11">
    <source>
        <dbReference type="ARBA" id="ARBA00022679"/>
    </source>
</evidence>
<keyword evidence="16" id="KW-0170">Cobalt</keyword>
<evidence type="ECO:0000256" key="17">
    <source>
        <dbReference type="ARBA" id="ARBA00025552"/>
    </source>
</evidence>
<dbReference type="EMBL" id="AFCI01001903">
    <property type="protein sequence ID" value="EHC29095.1"/>
    <property type="molecule type" value="Genomic_DNA"/>
</dbReference>
<feature type="binding site" evidence="19">
    <location>
        <position position="355"/>
    </location>
    <ligand>
        <name>Zn(2+)</name>
        <dbReference type="ChEBI" id="CHEBI:29105"/>
    </ligand>
</feature>
<keyword evidence="13 19" id="KW-0479">Metal-binding</keyword>
<dbReference type="GO" id="GO:0032259">
    <property type="term" value="P:methylation"/>
    <property type="evidence" value="ECO:0007669"/>
    <property type="project" value="UniProtKB-KW"/>
</dbReference>
<feature type="binding site" evidence="19">
    <location>
        <position position="354"/>
    </location>
    <ligand>
        <name>Zn(2+)</name>
        <dbReference type="ChEBI" id="CHEBI:29105"/>
    </ligand>
</feature>
<keyword evidence="10" id="KW-0846">Cobalamin</keyword>
<feature type="binding site" evidence="19">
    <location>
        <position position="291"/>
    </location>
    <ligand>
        <name>Zn(2+)</name>
        <dbReference type="ChEBI" id="CHEBI:29105"/>
    </ligand>
</feature>
<dbReference type="PROSITE" id="PS50970">
    <property type="entry name" value="HCY"/>
    <property type="match status" value="1"/>
</dbReference>
<evidence type="ECO:0000256" key="6">
    <source>
        <dbReference type="ARBA" id="ARBA00012032"/>
    </source>
</evidence>
<dbReference type="Pfam" id="PF02574">
    <property type="entry name" value="S-methyl_trans"/>
    <property type="match status" value="1"/>
</dbReference>
<dbReference type="Proteomes" id="UP000004906">
    <property type="component" value="Unassembled WGS sequence"/>
</dbReference>
<dbReference type="GO" id="GO:0031419">
    <property type="term" value="F:cobalamin binding"/>
    <property type="evidence" value="ECO:0007669"/>
    <property type="project" value="UniProtKB-KW"/>
</dbReference>
<evidence type="ECO:0000256" key="14">
    <source>
        <dbReference type="ARBA" id="ARBA00022833"/>
    </source>
</evidence>
<feature type="domain" description="Pterin-binding" evidence="21">
    <location>
        <begin position="400"/>
        <end position="555"/>
    </location>
</feature>
<dbReference type="GO" id="GO:0050667">
    <property type="term" value="P:homocysteine metabolic process"/>
    <property type="evidence" value="ECO:0007669"/>
    <property type="project" value="TreeGrafter"/>
</dbReference>
<dbReference type="GO" id="GO:0046653">
    <property type="term" value="P:tetrahydrofolate metabolic process"/>
    <property type="evidence" value="ECO:0007669"/>
    <property type="project" value="TreeGrafter"/>
</dbReference>
<dbReference type="InterPro" id="IPR050554">
    <property type="entry name" value="Met_Synthase/Corrinoid"/>
</dbReference>
<evidence type="ECO:0000256" key="7">
    <source>
        <dbReference type="ARBA" id="ARBA00013998"/>
    </source>
</evidence>
<comment type="caution">
    <text evidence="22">The sequence shown here is derived from an EMBL/GenBank/DDBJ whole genome shotgun (WGS) entry which is preliminary data.</text>
</comment>
<evidence type="ECO:0000256" key="12">
    <source>
        <dbReference type="ARBA" id="ARBA00022691"/>
    </source>
</evidence>
<sequence>APPSGKATEVDGKLNMSHVARCSLFRQHALCQYGSLRGALSGASVSSKVEQLRAQLNERILVLDGGMGTMIQSYRLHEEDFRGERFADWPCDLKGNNDLLVLSKPEVIAAIHNAYFEAGADIIETNTFNSTTIAMADYRMESLSAEINYAAAKLARACADEWTARTPEKPRFVAGVLGPTNRTASISPDVNDPAFRNITFDQLVAAYRESTKALVEGGVDLILIETVFDTLNAKAAVFAVKEEFEALGVDLPIMISGTITDASGRTLSGQTTEAFYNSLRHAEALTFGLNCALGPDELRQYVQELSRIAECYVTAHPNAGLPNAFGEYDLDADTMAKQIREWAEAGFLNIVGGCCGTTPEHIAAMSRAVAGLPPRQLPDIPVACRLSGLEPLNIGDDSLFVNVGERTNVTGSAKFKRLIKEEKYSEALDVARQQVESGAQIIDINDINMDEGMLLIDINMDEGMLDAEAAMVRFLSLIAGEPDIARVPIMIDSSKWEVIEKGLKCIQGKGIVNSISMKEGVEAFIHHAKLLRRYGAAVVVMAFDEQGQADTRARN</sequence>
<evidence type="ECO:0000256" key="3">
    <source>
        <dbReference type="ARBA" id="ARBA00001956"/>
    </source>
</evidence>
<accession>A0A6C8GF41</accession>
<evidence type="ECO:0000256" key="10">
    <source>
        <dbReference type="ARBA" id="ARBA00022628"/>
    </source>
</evidence>
<dbReference type="InterPro" id="IPR000489">
    <property type="entry name" value="Pterin-binding_dom"/>
</dbReference>
<proteinExistence type="inferred from homology"/>
<keyword evidence="9" id="KW-0028">Amino-acid biosynthesis</keyword>
<evidence type="ECO:0000256" key="2">
    <source>
        <dbReference type="ARBA" id="ARBA00001947"/>
    </source>
</evidence>
<dbReference type="GO" id="GO:0005829">
    <property type="term" value="C:cytosol"/>
    <property type="evidence" value="ECO:0007669"/>
    <property type="project" value="TreeGrafter"/>
</dbReference>
<dbReference type="InterPro" id="IPR003726">
    <property type="entry name" value="HCY_dom"/>
</dbReference>
<keyword evidence="15" id="KW-0486">Methionine biosynthesis</keyword>
<dbReference type="Gene3D" id="3.20.20.330">
    <property type="entry name" value="Homocysteine-binding-like domain"/>
    <property type="match status" value="1"/>
</dbReference>
<comment type="pathway">
    <text evidence="4">Amino-acid biosynthesis; L-methionine biosynthesis via de novo pathway; L-methionine from L-homocysteine (MetH route): step 1/1.</text>
</comment>
<evidence type="ECO:0000256" key="15">
    <source>
        <dbReference type="ARBA" id="ARBA00023167"/>
    </source>
</evidence>
<evidence type="ECO:0000256" key="19">
    <source>
        <dbReference type="PROSITE-ProRule" id="PRU00333"/>
    </source>
</evidence>
<dbReference type="UniPathway" id="UPA00051">
    <property type="reaction ID" value="UER00081"/>
</dbReference>
<keyword evidence="12" id="KW-0949">S-adenosyl-L-methionine</keyword>
<dbReference type="PANTHER" id="PTHR45833">
    <property type="entry name" value="METHIONINE SYNTHASE"/>
    <property type="match status" value="1"/>
</dbReference>
<dbReference type="GO" id="GO:0008705">
    <property type="term" value="F:methionine synthase activity"/>
    <property type="evidence" value="ECO:0007669"/>
    <property type="project" value="UniProtKB-EC"/>
</dbReference>
<dbReference type="PANTHER" id="PTHR45833:SF1">
    <property type="entry name" value="METHIONINE SYNTHASE"/>
    <property type="match status" value="1"/>
</dbReference>
<evidence type="ECO:0000256" key="8">
    <source>
        <dbReference type="ARBA" id="ARBA00022603"/>
    </source>
</evidence>
<feature type="non-terminal residue" evidence="22">
    <location>
        <position position="1"/>
    </location>
</feature>
<dbReference type="Gene3D" id="3.20.20.20">
    <property type="entry name" value="Dihydropteroate synthase-like"/>
    <property type="match status" value="2"/>
</dbReference>
<gene>
    <name evidence="22" type="ORF">LTSEADE_5721</name>
</gene>
<feature type="domain" description="Hcy-binding" evidence="20">
    <location>
        <begin position="49"/>
        <end position="369"/>
    </location>
</feature>
<dbReference type="EC" id="2.1.1.13" evidence="6"/>
<dbReference type="Pfam" id="PF00809">
    <property type="entry name" value="Pterin_bind"/>
    <property type="match status" value="2"/>
</dbReference>
<keyword evidence="11 19" id="KW-0808">Transferase</keyword>
<evidence type="ECO:0000256" key="5">
    <source>
        <dbReference type="ARBA" id="ARBA00010398"/>
    </source>
</evidence>
<comment type="similarity">
    <text evidence="5">Belongs to the vitamin-B12 dependent methionine synthase family.</text>
</comment>